<feature type="binding site" evidence="12">
    <location>
        <position position="49"/>
    </location>
    <ligand>
        <name>pyruvate</name>
        <dbReference type="ChEBI" id="CHEBI:15361"/>
    </ligand>
</feature>
<evidence type="ECO:0000256" key="3">
    <source>
        <dbReference type="ARBA" id="ARBA00007592"/>
    </source>
</evidence>
<dbReference type="Gene3D" id="3.20.20.70">
    <property type="entry name" value="Aldolase class I"/>
    <property type="match status" value="1"/>
</dbReference>
<dbReference type="HAMAP" id="MF_00418">
    <property type="entry name" value="DapA"/>
    <property type="match status" value="1"/>
</dbReference>
<evidence type="ECO:0000256" key="6">
    <source>
        <dbReference type="ARBA" id="ARBA00022605"/>
    </source>
</evidence>
<evidence type="ECO:0000256" key="1">
    <source>
        <dbReference type="ARBA" id="ARBA00003294"/>
    </source>
</evidence>
<protein>
    <recommendedName>
        <fullName evidence="4 12">4-hydroxy-tetrahydrodipicolinate synthase</fullName>
        <shortName evidence="12">HTPA synthase</shortName>
        <ecNumber evidence="4 12">4.3.3.7</ecNumber>
    </recommendedName>
</protein>
<dbReference type="RefSeq" id="WP_344810251.1">
    <property type="nucleotide sequence ID" value="NZ_BAAAYX010000002.1"/>
</dbReference>
<feature type="active site" description="Schiff-base intermediate with substrate" evidence="12">
    <location>
        <position position="165"/>
    </location>
</feature>
<evidence type="ECO:0000313" key="15">
    <source>
        <dbReference type="Proteomes" id="UP001500051"/>
    </source>
</evidence>
<evidence type="ECO:0000256" key="4">
    <source>
        <dbReference type="ARBA" id="ARBA00012086"/>
    </source>
</evidence>
<evidence type="ECO:0000256" key="12">
    <source>
        <dbReference type="HAMAP-Rule" id="MF_00418"/>
    </source>
</evidence>
<proteinExistence type="inferred from homology"/>
<evidence type="ECO:0000256" key="2">
    <source>
        <dbReference type="ARBA" id="ARBA00005120"/>
    </source>
</evidence>
<dbReference type="InterPro" id="IPR002220">
    <property type="entry name" value="DapA-like"/>
</dbReference>
<keyword evidence="9 12" id="KW-0456">Lyase</keyword>
<feature type="active site" description="Proton donor/acceptor" evidence="12">
    <location>
        <position position="137"/>
    </location>
</feature>
<dbReference type="Pfam" id="PF00701">
    <property type="entry name" value="DHDPS"/>
    <property type="match status" value="1"/>
</dbReference>
<evidence type="ECO:0000256" key="5">
    <source>
        <dbReference type="ARBA" id="ARBA00022490"/>
    </source>
</evidence>
<dbReference type="NCBIfam" id="TIGR00674">
    <property type="entry name" value="dapA"/>
    <property type="match status" value="1"/>
</dbReference>
<feature type="site" description="Part of a proton relay during catalysis" evidence="12">
    <location>
        <position position="111"/>
    </location>
</feature>
<keyword evidence="10 12" id="KW-0704">Schiff base</keyword>
<dbReference type="PANTHER" id="PTHR12128">
    <property type="entry name" value="DIHYDRODIPICOLINATE SYNTHASE"/>
    <property type="match status" value="1"/>
</dbReference>
<dbReference type="CDD" id="cd00950">
    <property type="entry name" value="DHDPS"/>
    <property type="match status" value="1"/>
</dbReference>
<organism evidence="14 15">
    <name type="scientific">Microlunatus aurantiacus</name>
    <dbReference type="NCBI Taxonomy" id="446786"/>
    <lineage>
        <taxon>Bacteria</taxon>
        <taxon>Bacillati</taxon>
        <taxon>Actinomycetota</taxon>
        <taxon>Actinomycetes</taxon>
        <taxon>Propionibacteriales</taxon>
        <taxon>Propionibacteriaceae</taxon>
        <taxon>Microlunatus</taxon>
    </lineage>
</organism>
<dbReference type="PIRSF" id="PIRSF001365">
    <property type="entry name" value="DHDPS"/>
    <property type="match status" value="1"/>
</dbReference>
<evidence type="ECO:0000256" key="10">
    <source>
        <dbReference type="ARBA" id="ARBA00023270"/>
    </source>
</evidence>
<gene>
    <name evidence="14" type="primary">dapA_1</name>
    <name evidence="12" type="synonym">dapA</name>
    <name evidence="14" type="ORF">GCM10022204_00420</name>
</gene>
<dbReference type="InterPro" id="IPR013785">
    <property type="entry name" value="Aldolase_TIM"/>
</dbReference>
<keyword evidence="8 12" id="KW-0457">Lysine biosynthesis</keyword>
<dbReference type="Proteomes" id="UP001500051">
    <property type="component" value="Unassembled WGS sequence"/>
</dbReference>
<accession>A0ABP7CJ78</accession>
<keyword evidence="6 12" id="KW-0028">Amino-acid biosynthesis</keyword>
<dbReference type="PRINTS" id="PR00146">
    <property type="entry name" value="DHPICSNTHASE"/>
</dbReference>
<keyword evidence="7 12" id="KW-0220">Diaminopimelate biosynthesis</keyword>
<comment type="pathway">
    <text evidence="2 12">Amino-acid biosynthesis; L-lysine biosynthesis via DAP pathway; (S)-tetrahydrodipicolinate from L-aspartate: step 3/4.</text>
</comment>
<comment type="caution">
    <text evidence="14">The sequence shown here is derived from an EMBL/GenBank/DDBJ whole genome shotgun (WGS) entry which is preliminary data.</text>
</comment>
<comment type="caution">
    <text evidence="12">Was originally thought to be a dihydrodipicolinate synthase (DHDPS), catalyzing the condensation of (S)-aspartate-beta-semialdehyde [(S)-ASA] and pyruvate to dihydrodipicolinate (DHDP). However, it was shown in E.coli that the product of the enzymatic reaction is not dihydrodipicolinate but in fact (4S)-4-hydroxy-2,3,4,5-tetrahydro-(2S)-dipicolinic acid (HTPA), and that the consecutive dehydration reaction leading to DHDP is not spontaneous but catalyzed by DapB.</text>
</comment>
<feature type="binding site" evidence="12">
    <location>
        <position position="200"/>
    </location>
    <ligand>
        <name>pyruvate</name>
        <dbReference type="ChEBI" id="CHEBI:15361"/>
    </ligand>
</feature>
<feature type="site" description="Part of a proton relay during catalysis" evidence="12">
    <location>
        <position position="48"/>
    </location>
</feature>
<comment type="subunit">
    <text evidence="12">Homotetramer; dimer of dimers.</text>
</comment>
<evidence type="ECO:0000256" key="13">
    <source>
        <dbReference type="PIRNR" id="PIRNR001365"/>
    </source>
</evidence>
<keyword evidence="15" id="KW-1185">Reference proteome</keyword>
<dbReference type="SMART" id="SM01130">
    <property type="entry name" value="DHDPS"/>
    <property type="match status" value="1"/>
</dbReference>
<evidence type="ECO:0000256" key="11">
    <source>
        <dbReference type="ARBA" id="ARBA00047836"/>
    </source>
</evidence>
<comment type="catalytic activity">
    <reaction evidence="11 12">
        <text>L-aspartate 4-semialdehyde + pyruvate = (2S,4S)-4-hydroxy-2,3,4,5-tetrahydrodipicolinate + H2O + H(+)</text>
        <dbReference type="Rhea" id="RHEA:34171"/>
        <dbReference type="ChEBI" id="CHEBI:15361"/>
        <dbReference type="ChEBI" id="CHEBI:15377"/>
        <dbReference type="ChEBI" id="CHEBI:15378"/>
        <dbReference type="ChEBI" id="CHEBI:67139"/>
        <dbReference type="ChEBI" id="CHEBI:537519"/>
        <dbReference type="EC" id="4.3.3.7"/>
    </reaction>
</comment>
<dbReference type="InterPro" id="IPR005263">
    <property type="entry name" value="DapA"/>
</dbReference>
<dbReference type="SUPFAM" id="SSF51569">
    <property type="entry name" value="Aldolase"/>
    <property type="match status" value="1"/>
</dbReference>
<evidence type="ECO:0000313" key="14">
    <source>
        <dbReference type="EMBL" id="GAA3689667.1"/>
    </source>
</evidence>
<dbReference type="EC" id="4.3.3.7" evidence="4 12"/>
<sequence length="286" mass="30117">MTAQGLGAVLTAIVTPFDAELNVDEEAFVALLHHLAAHGSDGFVVCGTTGEASTLTDEEHLRVIELAVQERPAGATIIAGTGSNNTQHAVHLTERATELGADAVLSVTPYYNRPNRRGILAHYGEVSRATDKPIVLYNIPARVGIDLPNDLLAELAQLDHVAYVKQANNANLAQVDGLGLYAGNDEAFLATLELGGCGGILVASHLVGEQMHRMVDEPERRAEIDASLRDVYAAMGLTSNPIPVKAALALAGHPVGGLRLPLVEASGTERAQLRDVLDRHGLLAGS</sequence>
<comment type="function">
    <text evidence="1 12">Catalyzes the condensation of (S)-aspartate-beta-semialdehyde [(S)-ASA] and pyruvate to 4-hydroxy-tetrahydrodipicolinate (HTPA).</text>
</comment>
<reference evidence="15" key="1">
    <citation type="journal article" date="2019" name="Int. J. Syst. Evol. Microbiol.">
        <title>The Global Catalogue of Microorganisms (GCM) 10K type strain sequencing project: providing services to taxonomists for standard genome sequencing and annotation.</title>
        <authorList>
            <consortium name="The Broad Institute Genomics Platform"/>
            <consortium name="The Broad Institute Genome Sequencing Center for Infectious Disease"/>
            <person name="Wu L."/>
            <person name="Ma J."/>
        </authorList>
    </citation>
    <scope>NUCLEOTIDE SEQUENCE [LARGE SCALE GENOMIC DNA]</scope>
    <source>
        <strain evidence="15">JCM 16548</strain>
    </source>
</reference>
<evidence type="ECO:0000256" key="9">
    <source>
        <dbReference type="ARBA" id="ARBA00023239"/>
    </source>
</evidence>
<name>A0ABP7CJ78_9ACTN</name>
<dbReference type="PANTHER" id="PTHR12128:SF66">
    <property type="entry name" value="4-HYDROXY-2-OXOGLUTARATE ALDOLASE, MITOCHONDRIAL"/>
    <property type="match status" value="1"/>
</dbReference>
<comment type="similarity">
    <text evidence="3 12 13">Belongs to the DapA family.</text>
</comment>
<evidence type="ECO:0000256" key="8">
    <source>
        <dbReference type="ARBA" id="ARBA00023154"/>
    </source>
</evidence>
<comment type="subcellular location">
    <subcellularLocation>
        <location evidence="12">Cytoplasm</location>
    </subcellularLocation>
</comment>
<dbReference type="EMBL" id="BAAAYX010000002">
    <property type="protein sequence ID" value="GAA3689667.1"/>
    <property type="molecule type" value="Genomic_DNA"/>
</dbReference>
<keyword evidence="5 12" id="KW-0963">Cytoplasm</keyword>
<evidence type="ECO:0000256" key="7">
    <source>
        <dbReference type="ARBA" id="ARBA00022915"/>
    </source>
</evidence>